<name>A0ABQ1BQF0_9MYCO</name>
<evidence type="ECO:0000313" key="3">
    <source>
        <dbReference type="Proteomes" id="UP000465306"/>
    </source>
</evidence>
<dbReference type="EMBL" id="BLKU01000005">
    <property type="protein sequence ID" value="GFG65935.1"/>
    <property type="molecule type" value="Genomic_DNA"/>
</dbReference>
<sequence>MSLRVMQSAPLSGARPETEAGTPTERPAGRNEWVVHECLLEFSEESAECDALGCVTYASRYIANYRFAMWTSGAGSVIAGLHRPAAG</sequence>
<protein>
    <submittedName>
        <fullName evidence="2">Uncharacterized protein</fullName>
    </submittedName>
</protein>
<feature type="region of interest" description="Disordered" evidence="1">
    <location>
        <begin position="1"/>
        <end position="28"/>
    </location>
</feature>
<dbReference type="Proteomes" id="UP000465306">
    <property type="component" value="Unassembled WGS sequence"/>
</dbReference>
<keyword evidence="3" id="KW-1185">Reference proteome</keyword>
<reference evidence="2 3" key="1">
    <citation type="journal article" date="2019" name="Emerg. Microbes Infect.">
        <title>Comprehensive subspecies identification of 175 nontuberculous mycobacteria species based on 7547 genomic profiles.</title>
        <authorList>
            <person name="Matsumoto Y."/>
            <person name="Kinjo T."/>
            <person name="Motooka D."/>
            <person name="Nabeya D."/>
            <person name="Jung N."/>
            <person name="Uechi K."/>
            <person name="Horii T."/>
            <person name="Iida T."/>
            <person name="Fujita J."/>
            <person name="Nakamura S."/>
        </authorList>
    </citation>
    <scope>NUCLEOTIDE SEQUENCE [LARGE SCALE GENOMIC DNA]</scope>
    <source>
        <strain evidence="2 3">JCM 13573</strain>
    </source>
</reference>
<evidence type="ECO:0000256" key="1">
    <source>
        <dbReference type="SAM" id="MobiDB-lite"/>
    </source>
</evidence>
<gene>
    <name evidence="2" type="ORF">MKUB_34250</name>
</gene>
<accession>A0ABQ1BQF0</accession>
<proteinExistence type="predicted"/>
<evidence type="ECO:0000313" key="2">
    <source>
        <dbReference type="EMBL" id="GFG65935.1"/>
    </source>
</evidence>
<comment type="caution">
    <text evidence="2">The sequence shown here is derived from an EMBL/GenBank/DDBJ whole genome shotgun (WGS) entry which is preliminary data.</text>
</comment>
<organism evidence="2 3">
    <name type="scientific">Mycobacterium kubicae</name>
    <dbReference type="NCBI Taxonomy" id="120959"/>
    <lineage>
        <taxon>Bacteria</taxon>
        <taxon>Bacillati</taxon>
        <taxon>Actinomycetota</taxon>
        <taxon>Actinomycetes</taxon>
        <taxon>Mycobacteriales</taxon>
        <taxon>Mycobacteriaceae</taxon>
        <taxon>Mycobacterium</taxon>
        <taxon>Mycobacterium simiae complex</taxon>
    </lineage>
</organism>